<dbReference type="Gene3D" id="3.40.50.300">
    <property type="entry name" value="P-loop containing nucleotide triphosphate hydrolases"/>
    <property type="match status" value="1"/>
</dbReference>
<comment type="subcellular location">
    <subcellularLocation>
        <location evidence="1">Cell membrane</location>
        <topology evidence="1">Multi-pass membrane protein</topology>
    </subcellularLocation>
</comment>
<feature type="transmembrane region" description="Helical" evidence="7">
    <location>
        <begin position="149"/>
        <end position="177"/>
    </location>
</feature>
<dbReference type="CDD" id="cd07346">
    <property type="entry name" value="ABC_6TM_exporters"/>
    <property type="match status" value="1"/>
</dbReference>
<dbReference type="InterPro" id="IPR011527">
    <property type="entry name" value="ABC1_TM_dom"/>
</dbReference>
<gene>
    <name evidence="10" type="ORF">I5677_11935</name>
</gene>
<protein>
    <submittedName>
        <fullName evidence="10">ABC transporter ATP-binding protein</fullName>
    </submittedName>
</protein>
<dbReference type="InterPro" id="IPR036640">
    <property type="entry name" value="ABC1_TM_sf"/>
</dbReference>
<feature type="transmembrane region" description="Helical" evidence="7">
    <location>
        <begin position="253"/>
        <end position="271"/>
    </location>
</feature>
<dbReference type="InterPro" id="IPR003593">
    <property type="entry name" value="AAA+_ATPase"/>
</dbReference>
<dbReference type="Gene3D" id="1.20.1560.10">
    <property type="entry name" value="ABC transporter type 1, transmembrane domain"/>
    <property type="match status" value="1"/>
</dbReference>
<evidence type="ECO:0000313" key="11">
    <source>
        <dbReference type="Proteomes" id="UP000623269"/>
    </source>
</evidence>
<dbReference type="AlphaFoldDB" id="A0A8J7HD35"/>
<dbReference type="RefSeq" id="WP_197661845.1">
    <property type="nucleotide sequence ID" value="NZ_JAEAGR010000012.1"/>
</dbReference>
<dbReference type="EMBL" id="JAEAGR010000012">
    <property type="protein sequence ID" value="MBH1941602.1"/>
    <property type="molecule type" value="Genomic_DNA"/>
</dbReference>
<name>A0A8J7HD35_9FIRM</name>
<dbReference type="PANTHER" id="PTHR43394:SF1">
    <property type="entry name" value="ATP-BINDING CASSETTE SUB-FAMILY B MEMBER 10, MITOCHONDRIAL"/>
    <property type="match status" value="1"/>
</dbReference>
<dbReference type="PANTHER" id="PTHR43394">
    <property type="entry name" value="ATP-DEPENDENT PERMEASE MDL1, MITOCHONDRIAL"/>
    <property type="match status" value="1"/>
</dbReference>
<feature type="transmembrane region" description="Helical" evidence="7">
    <location>
        <begin position="278"/>
        <end position="298"/>
    </location>
</feature>
<proteinExistence type="predicted"/>
<dbReference type="GO" id="GO:0005524">
    <property type="term" value="F:ATP binding"/>
    <property type="evidence" value="ECO:0007669"/>
    <property type="project" value="UniProtKB-KW"/>
</dbReference>
<dbReference type="SUPFAM" id="SSF90123">
    <property type="entry name" value="ABC transporter transmembrane region"/>
    <property type="match status" value="1"/>
</dbReference>
<dbReference type="PROSITE" id="PS50893">
    <property type="entry name" value="ABC_TRANSPORTER_2"/>
    <property type="match status" value="1"/>
</dbReference>
<organism evidence="10 11">
    <name type="scientific">Mobilitalea sibirica</name>
    <dbReference type="NCBI Taxonomy" id="1462919"/>
    <lineage>
        <taxon>Bacteria</taxon>
        <taxon>Bacillati</taxon>
        <taxon>Bacillota</taxon>
        <taxon>Clostridia</taxon>
        <taxon>Lachnospirales</taxon>
        <taxon>Lachnospiraceae</taxon>
        <taxon>Mobilitalea</taxon>
    </lineage>
</organism>
<evidence type="ECO:0000259" key="8">
    <source>
        <dbReference type="PROSITE" id="PS50893"/>
    </source>
</evidence>
<keyword evidence="6 7" id="KW-0472">Membrane</keyword>
<reference evidence="10" key="1">
    <citation type="submission" date="2020-12" db="EMBL/GenBank/DDBJ databases">
        <title>M. sibirica DSM 26468T genome.</title>
        <authorList>
            <person name="Thieme N."/>
            <person name="Rettenmaier R."/>
            <person name="Zverlov V."/>
            <person name="Liebl W."/>
        </authorList>
    </citation>
    <scope>NUCLEOTIDE SEQUENCE</scope>
    <source>
        <strain evidence="10">DSM 26468</strain>
    </source>
</reference>
<accession>A0A8J7HD35</accession>
<evidence type="ECO:0000256" key="7">
    <source>
        <dbReference type="SAM" id="Phobius"/>
    </source>
</evidence>
<dbReference type="InterPro" id="IPR039421">
    <property type="entry name" value="Type_1_exporter"/>
</dbReference>
<dbReference type="SUPFAM" id="SSF52540">
    <property type="entry name" value="P-loop containing nucleoside triphosphate hydrolases"/>
    <property type="match status" value="1"/>
</dbReference>
<dbReference type="Pfam" id="PF00005">
    <property type="entry name" value="ABC_tran"/>
    <property type="match status" value="1"/>
</dbReference>
<evidence type="ECO:0000256" key="6">
    <source>
        <dbReference type="ARBA" id="ARBA00023136"/>
    </source>
</evidence>
<dbReference type="SMART" id="SM00382">
    <property type="entry name" value="AAA"/>
    <property type="match status" value="1"/>
</dbReference>
<keyword evidence="3" id="KW-0547">Nucleotide-binding</keyword>
<feature type="domain" description="ABC transmembrane type-1" evidence="9">
    <location>
        <begin position="25"/>
        <end position="306"/>
    </location>
</feature>
<keyword evidence="2 7" id="KW-0812">Transmembrane</keyword>
<feature type="transmembrane region" description="Helical" evidence="7">
    <location>
        <begin position="21"/>
        <end position="45"/>
    </location>
</feature>
<evidence type="ECO:0000256" key="5">
    <source>
        <dbReference type="ARBA" id="ARBA00022989"/>
    </source>
</evidence>
<evidence type="ECO:0000256" key="3">
    <source>
        <dbReference type="ARBA" id="ARBA00022741"/>
    </source>
</evidence>
<dbReference type="GO" id="GO:0005886">
    <property type="term" value="C:plasma membrane"/>
    <property type="evidence" value="ECO:0007669"/>
    <property type="project" value="UniProtKB-SubCell"/>
</dbReference>
<evidence type="ECO:0000256" key="1">
    <source>
        <dbReference type="ARBA" id="ARBA00004651"/>
    </source>
</evidence>
<dbReference type="InterPro" id="IPR027417">
    <property type="entry name" value="P-loop_NTPase"/>
</dbReference>
<feature type="domain" description="ABC transporter" evidence="8">
    <location>
        <begin position="337"/>
        <end position="571"/>
    </location>
</feature>
<dbReference type="PROSITE" id="PS50929">
    <property type="entry name" value="ABC_TM1F"/>
    <property type="match status" value="1"/>
</dbReference>
<dbReference type="InterPro" id="IPR003439">
    <property type="entry name" value="ABC_transporter-like_ATP-bd"/>
</dbReference>
<sequence length="571" mass="64773">MKRGANKKRVNYYVRIFQHNRLLLLINILFAIIISAGQAVIALLLKNIIDITVSGDMNRFTKALIFNLVYMAAFALFCYLGSLLSRILIRNVIRNLRNSIFTGILRRNYQDFYTVNSADYISVLTNDIKTVEENYIHPLSGIIESILSFLFTFVLLIVISPIITIFLFVSLILMVLIPGLIGQKLQVKQEILSGGYSTFTSKIKDIFSGFEVIRSFHLFRYTKKQFDAENDTLATKKYKADRLFVLNETVSQFLAVFSQILTIFIAAYLVIKGDITMGTLIAITQLAGSFVMPLVNVMQNFPKLQSVAPILKRMEQFDDYADQSFQGNVEPKFNQSIKMKDLSFAYKEEQTVLEHINLEFMRGKKYAIVGESGCGKTTLVKLLMGYYSGFEGDIIYDDISIKDCEVGKISKLASIIHQNVYMFDRSIKDNICLFNEYSEEELEKALKNSGVDKFLPAMQQKLDTMVGENGANLSGGQRQRIAIARALIKGAPLLILDEGTAALDQQTSHDIERKLLNNKELTLITITHKLNEELLNKYDQIIYMDNGKVIECGNYSELYAAQKGFYQFCSA</sequence>
<dbReference type="GO" id="GO:0015421">
    <property type="term" value="F:ABC-type oligopeptide transporter activity"/>
    <property type="evidence" value="ECO:0007669"/>
    <property type="project" value="TreeGrafter"/>
</dbReference>
<keyword evidence="4 10" id="KW-0067">ATP-binding</keyword>
<evidence type="ECO:0000259" key="9">
    <source>
        <dbReference type="PROSITE" id="PS50929"/>
    </source>
</evidence>
<evidence type="ECO:0000313" key="10">
    <source>
        <dbReference type="EMBL" id="MBH1941602.1"/>
    </source>
</evidence>
<evidence type="ECO:0000256" key="2">
    <source>
        <dbReference type="ARBA" id="ARBA00022692"/>
    </source>
</evidence>
<dbReference type="Proteomes" id="UP000623269">
    <property type="component" value="Unassembled WGS sequence"/>
</dbReference>
<dbReference type="Pfam" id="PF00664">
    <property type="entry name" value="ABC_membrane"/>
    <property type="match status" value="1"/>
</dbReference>
<dbReference type="GO" id="GO:0016887">
    <property type="term" value="F:ATP hydrolysis activity"/>
    <property type="evidence" value="ECO:0007669"/>
    <property type="project" value="InterPro"/>
</dbReference>
<evidence type="ECO:0000256" key="4">
    <source>
        <dbReference type="ARBA" id="ARBA00022840"/>
    </source>
</evidence>
<keyword evidence="11" id="KW-1185">Reference proteome</keyword>
<keyword evidence="5 7" id="KW-1133">Transmembrane helix</keyword>
<dbReference type="PROSITE" id="PS00211">
    <property type="entry name" value="ABC_TRANSPORTER_1"/>
    <property type="match status" value="1"/>
</dbReference>
<dbReference type="InterPro" id="IPR017871">
    <property type="entry name" value="ABC_transporter-like_CS"/>
</dbReference>
<comment type="caution">
    <text evidence="10">The sequence shown here is derived from an EMBL/GenBank/DDBJ whole genome shotgun (WGS) entry which is preliminary data.</text>
</comment>
<feature type="transmembrane region" description="Helical" evidence="7">
    <location>
        <begin position="65"/>
        <end position="89"/>
    </location>
</feature>